<evidence type="ECO:0000256" key="1">
    <source>
        <dbReference type="PROSITE-ProRule" id="PRU00339"/>
    </source>
</evidence>
<feature type="chain" id="PRO_5046979675" evidence="3">
    <location>
        <begin position="19"/>
        <end position="255"/>
    </location>
</feature>
<feature type="repeat" description="TPR" evidence="1">
    <location>
        <begin position="56"/>
        <end position="89"/>
    </location>
</feature>
<name>A0ABT3EEK4_9FLAO</name>
<keyword evidence="6" id="KW-1185">Reference proteome</keyword>
<dbReference type="InterPro" id="IPR011990">
    <property type="entry name" value="TPR-like_helical_dom_sf"/>
</dbReference>
<dbReference type="Pfam" id="PF08239">
    <property type="entry name" value="SH3_3"/>
    <property type="match status" value="1"/>
</dbReference>
<keyword evidence="2" id="KW-1133">Transmembrane helix</keyword>
<dbReference type="Gene3D" id="2.30.30.40">
    <property type="entry name" value="SH3 Domains"/>
    <property type="match status" value="1"/>
</dbReference>
<dbReference type="Proteomes" id="UP001165677">
    <property type="component" value="Unassembled WGS sequence"/>
</dbReference>
<evidence type="ECO:0000313" key="6">
    <source>
        <dbReference type="Proteomes" id="UP001165677"/>
    </source>
</evidence>
<organism evidence="5 6">
    <name type="scientific">Flavobacterium lacisediminis</name>
    <dbReference type="NCBI Taxonomy" id="2989705"/>
    <lineage>
        <taxon>Bacteria</taxon>
        <taxon>Pseudomonadati</taxon>
        <taxon>Bacteroidota</taxon>
        <taxon>Flavobacteriia</taxon>
        <taxon>Flavobacteriales</taxon>
        <taxon>Flavobacteriaceae</taxon>
        <taxon>Flavobacterium</taxon>
    </lineage>
</organism>
<protein>
    <submittedName>
        <fullName evidence="5">Tetratricopeptide repeat protein</fullName>
    </submittedName>
</protein>
<evidence type="ECO:0000259" key="4">
    <source>
        <dbReference type="Pfam" id="PF08239"/>
    </source>
</evidence>
<dbReference type="InterPro" id="IPR003646">
    <property type="entry name" value="SH3-like_bac-type"/>
</dbReference>
<dbReference type="Gene3D" id="1.25.40.10">
    <property type="entry name" value="Tetratricopeptide repeat domain"/>
    <property type="match status" value="1"/>
</dbReference>
<keyword evidence="3" id="KW-0732">Signal</keyword>
<gene>
    <name evidence="5" type="ORF">OJ995_02010</name>
</gene>
<accession>A0ABT3EEK4</accession>
<keyword evidence="2" id="KW-0472">Membrane</keyword>
<dbReference type="EMBL" id="JAPCIO010000001">
    <property type="protein sequence ID" value="MCW1146996.1"/>
    <property type="molecule type" value="Genomic_DNA"/>
</dbReference>
<proteinExistence type="predicted"/>
<keyword evidence="1" id="KW-0802">TPR repeat</keyword>
<comment type="caution">
    <text evidence="5">The sequence shown here is derived from an EMBL/GenBank/DDBJ whole genome shotgun (WGS) entry which is preliminary data.</text>
</comment>
<feature type="domain" description="SH3b" evidence="4">
    <location>
        <begin position="200"/>
        <end position="248"/>
    </location>
</feature>
<dbReference type="Pfam" id="PF00515">
    <property type="entry name" value="TPR_1"/>
    <property type="match status" value="1"/>
</dbReference>
<feature type="transmembrane region" description="Helical" evidence="2">
    <location>
        <begin position="161"/>
        <end position="181"/>
    </location>
</feature>
<keyword evidence="2" id="KW-0812">Transmembrane</keyword>
<dbReference type="InterPro" id="IPR019734">
    <property type="entry name" value="TPR_rpt"/>
</dbReference>
<sequence length="255" mass="29035">MKNKIILFLLFLVSFANASESIDATFKKANDLYNKGDYEQALKSFESIVNQGNESADLYFNIANCYYKLGKVAPSIYNYEKALLLNPYDEAIQTNLSFAQKTAIDDIKILPEVGFKKVVKEFTSKLHYDTWAWIAVFIAFLSLLSFLGYYFGNTVFLKRTFFSLFLLFLVGIGITVFSAFLQKKFDANYNPAIVFAESTTLKAEPKNSSEDVVTLHEGTKVFVLEELGNWKQVELTDKTKAWIDKEAIKEVKAKN</sequence>
<evidence type="ECO:0000313" key="5">
    <source>
        <dbReference type="EMBL" id="MCW1146996.1"/>
    </source>
</evidence>
<feature type="transmembrane region" description="Helical" evidence="2">
    <location>
        <begin position="130"/>
        <end position="149"/>
    </location>
</feature>
<feature type="signal peptide" evidence="3">
    <location>
        <begin position="1"/>
        <end position="18"/>
    </location>
</feature>
<dbReference type="SUPFAM" id="SSF48452">
    <property type="entry name" value="TPR-like"/>
    <property type="match status" value="1"/>
</dbReference>
<dbReference type="SMART" id="SM00028">
    <property type="entry name" value="TPR"/>
    <property type="match status" value="2"/>
</dbReference>
<evidence type="ECO:0000256" key="3">
    <source>
        <dbReference type="SAM" id="SignalP"/>
    </source>
</evidence>
<dbReference type="PROSITE" id="PS50005">
    <property type="entry name" value="TPR"/>
    <property type="match status" value="1"/>
</dbReference>
<dbReference type="RefSeq" id="WP_264367913.1">
    <property type="nucleotide sequence ID" value="NZ_JAPCIO010000001.1"/>
</dbReference>
<reference evidence="5" key="1">
    <citation type="submission" date="2022-10" db="EMBL/GenBank/DDBJ databases">
        <title>Flavobacterium sp. nov., a bacterium isolated from lake sediment.</title>
        <authorList>
            <person name="Qu J.-H."/>
        </authorList>
    </citation>
    <scope>NUCLEOTIDE SEQUENCE</scope>
    <source>
        <strain evidence="5">TH16-21</strain>
    </source>
</reference>
<evidence type="ECO:0000256" key="2">
    <source>
        <dbReference type="SAM" id="Phobius"/>
    </source>
</evidence>